<dbReference type="GO" id="GO:0046872">
    <property type="term" value="F:metal ion binding"/>
    <property type="evidence" value="ECO:0007669"/>
    <property type="project" value="UniProtKB-KW"/>
</dbReference>
<keyword evidence="4" id="KW-0378">Hydrolase</keyword>
<evidence type="ECO:0000256" key="1">
    <source>
        <dbReference type="ARBA" id="ARBA00001947"/>
    </source>
</evidence>
<dbReference type="InterPro" id="IPR036866">
    <property type="entry name" value="RibonucZ/Hydroxyglut_hydro"/>
</dbReference>
<dbReference type="EMBL" id="CP060713">
    <property type="protein sequence ID" value="QNN51171.1"/>
    <property type="molecule type" value="Genomic_DNA"/>
</dbReference>
<keyword evidence="3" id="KW-0479">Metal-binding</keyword>
<feature type="domain" description="Metallo-beta-lactamase" evidence="6">
    <location>
        <begin position="37"/>
        <end position="210"/>
    </location>
</feature>
<name>A0A7G9R6E6_9ACTN</name>
<evidence type="ECO:0000313" key="7">
    <source>
        <dbReference type="EMBL" id="QNN51171.1"/>
    </source>
</evidence>
<evidence type="ECO:0000256" key="5">
    <source>
        <dbReference type="ARBA" id="ARBA00022833"/>
    </source>
</evidence>
<evidence type="ECO:0000256" key="3">
    <source>
        <dbReference type="ARBA" id="ARBA00022723"/>
    </source>
</evidence>
<evidence type="ECO:0000256" key="4">
    <source>
        <dbReference type="ARBA" id="ARBA00022801"/>
    </source>
</evidence>
<dbReference type="Proteomes" id="UP000515947">
    <property type="component" value="Chromosome"/>
</dbReference>
<dbReference type="Gene3D" id="3.60.15.10">
    <property type="entry name" value="Ribonuclease Z/Hydroxyacylglutathione hydrolase-like"/>
    <property type="match status" value="1"/>
</dbReference>
<gene>
    <name evidence="7" type="ORF">H9L09_10940</name>
</gene>
<dbReference type="CDD" id="cd07729">
    <property type="entry name" value="AHL_lactonase_MBL-fold"/>
    <property type="match status" value="1"/>
</dbReference>
<dbReference type="Pfam" id="PF00753">
    <property type="entry name" value="Lactamase_B"/>
    <property type="match status" value="1"/>
</dbReference>
<protein>
    <submittedName>
        <fullName evidence="7">N-acyl homoserine lactonase family protein</fullName>
    </submittedName>
</protein>
<comment type="similarity">
    <text evidence="2">Belongs to the metallo-beta-lactamase superfamily.</text>
</comment>
<comment type="cofactor">
    <cofactor evidence="1">
        <name>Zn(2+)</name>
        <dbReference type="ChEBI" id="CHEBI:29105"/>
    </cofactor>
</comment>
<evidence type="ECO:0000313" key="8">
    <source>
        <dbReference type="Proteomes" id="UP000515947"/>
    </source>
</evidence>
<sequence length="224" mass="24872">MSDPRPWQGEVAGSRVSPPTVTPVLVAELLVEDERMPVYVHVIDHPEARVVVDTGLTQLHPAVADMDPRLIPLNEQAGFDPASIDIVVNTHLHFDHCGGNHLFTGRPIYVQRQELDDALSQDDYTIREWVDVAGAQYVPVDGTLELLPGLRLVPAPGHTRGSQVVVVETDGRRVVIAGDTAVFFAELDEPRTEGQRLVRALDAAEVWLSHEHEPWRPQGDQNDW</sequence>
<accession>A0A7G9R6E6</accession>
<dbReference type="SUPFAM" id="SSF56281">
    <property type="entry name" value="Metallo-hydrolase/oxidoreductase"/>
    <property type="match status" value="1"/>
</dbReference>
<dbReference type="PANTHER" id="PTHR42978">
    <property type="entry name" value="QUORUM-QUENCHING LACTONASE YTNP-RELATED-RELATED"/>
    <property type="match status" value="1"/>
</dbReference>
<dbReference type="SMART" id="SM00849">
    <property type="entry name" value="Lactamase_B"/>
    <property type="match status" value="1"/>
</dbReference>
<organism evidence="7 8">
    <name type="scientific">Nocardioides mesophilus</name>
    <dbReference type="NCBI Taxonomy" id="433659"/>
    <lineage>
        <taxon>Bacteria</taxon>
        <taxon>Bacillati</taxon>
        <taxon>Actinomycetota</taxon>
        <taxon>Actinomycetes</taxon>
        <taxon>Propionibacteriales</taxon>
        <taxon>Nocardioidaceae</taxon>
        <taxon>Nocardioides</taxon>
    </lineage>
</organism>
<evidence type="ECO:0000259" key="6">
    <source>
        <dbReference type="SMART" id="SM00849"/>
    </source>
</evidence>
<keyword evidence="5" id="KW-0862">Zinc</keyword>
<dbReference type="AlphaFoldDB" id="A0A7G9R6E6"/>
<dbReference type="InterPro" id="IPR051013">
    <property type="entry name" value="MBL_superfamily_lactonases"/>
</dbReference>
<dbReference type="GO" id="GO:0016787">
    <property type="term" value="F:hydrolase activity"/>
    <property type="evidence" value="ECO:0007669"/>
    <property type="project" value="UniProtKB-KW"/>
</dbReference>
<dbReference type="InterPro" id="IPR001279">
    <property type="entry name" value="Metallo-B-lactamas"/>
</dbReference>
<dbReference type="KEGG" id="nmes:H9L09_10940"/>
<keyword evidence="8" id="KW-1185">Reference proteome</keyword>
<proteinExistence type="inferred from homology"/>
<dbReference type="PANTHER" id="PTHR42978:SF7">
    <property type="entry name" value="METALLO-HYDROLASE RV2300C-RELATED"/>
    <property type="match status" value="1"/>
</dbReference>
<reference evidence="7 8" key="1">
    <citation type="submission" date="2020-08" db="EMBL/GenBank/DDBJ databases">
        <title>Genome sequence of Nocardioides mesophilus KACC 16243T.</title>
        <authorList>
            <person name="Hyun D.-W."/>
            <person name="Bae J.-W."/>
        </authorList>
    </citation>
    <scope>NUCLEOTIDE SEQUENCE [LARGE SCALE GENOMIC DNA]</scope>
    <source>
        <strain evidence="7 8">KACC 16243</strain>
    </source>
</reference>
<evidence type="ECO:0000256" key="2">
    <source>
        <dbReference type="ARBA" id="ARBA00007749"/>
    </source>
</evidence>